<dbReference type="AlphaFoldDB" id="A0A654M1E7"/>
<sequence>MIFEELNSNNIFINTLIPEMVKIDDDDNNAEKHLDPFTVIVLRIAKKR</sequence>
<dbReference type="Proteomes" id="UP000058925">
    <property type="component" value="Chromosome"/>
</dbReference>
<evidence type="ECO:0000313" key="2">
    <source>
        <dbReference type="Proteomes" id="UP000058925"/>
    </source>
</evidence>
<proteinExistence type="predicted"/>
<dbReference type="EMBL" id="CP012850">
    <property type="protein sequence ID" value="ALI36997.1"/>
    <property type="molecule type" value="Genomic_DNA"/>
</dbReference>
<name>A0A654M1E7_9ARCH</name>
<dbReference type="RefSeq" id="WP_196816165.1">
    <property type="nucleotide sequence ID" value="NZ_CP012850.1"/>
</dbReference>
<organism evidence="1 2">
    <name type="scientific">Candidatus Nitrosocosmicus oleophilus</name>
    <dbReference type="NCBI Taxonomy" id="1353260"/>
    <lineage>
        <taxon>Archaea</taxon>
        <taxon>Nitrososphaerota</taxon>
        <taxon>Nitrososphaeria</taxon>
        <taxon>Nitrososphaerales</taxon>
        <taxon>Nitrososphaeraceae</taxon>
        <taxon>Candidatus Nitrosocosmicus</taxon>
    </lineage>
</organism>
<gene>
    <name evidence="1" type="ORF">NMY3_02807</name>
</gene>
<protein>
    <submittedName>
        <fullName evidence="1">Uncharacterized protein</fullName>
    </submittedName>
</protein>
<keyword evidence="2" id="KW-1185">Reference proteome</keyword>
<dbReference type="KEGG" id="taa:NMY3_02807"/>
<evidence type="ECO:0000313" key="1">
    <source>
        <dbReference type="EMBL" id="ALI36997.1"/>
    </source>
</evidence>
<dbReference type="GeneID" id="60422711"/>
<accession>A0A654M1E7</accession>
<reference evidence="2" key="1">
    <citation type="submission" date="2015-10" db="EMBL/GenBank/DDBJ databases">
        <title>Niche specialization of a soil ammonia-oxidizing archaeon, Candidatus Nitrosocosmicus oleophilus.</title>
        <authorList>
            <person name="Jung M.-Y."/>
            <person name="Rhee S.-K."/>
        </authorList>
    </citation>
    <scope>NUCLEOTIDE SEQUENCE [LARGE SCALE GENOMIC DNA]</scope>
    <source>
        <strain evidence="2">MY3</strain>
    </source>
</reference>